<dbReference type="InterPro" id="IPR007021">
    <property type="entry name" value="DUF659"/>
</dbReference>
<dbReference type="PROSITE" id="PS50808">
    <property type="entry name" value="ZF_BED"/>
    <property type="match status" value="2"/>
</dbReference>
<dbReference type="SUPFAM" id="SSF53098">
    <property type="entry name" value="Ribonuclease H-like"/>
    <property type="match status" value="1"/>
</dbReference>
<dbReference type="EMBL" id="AB028620">
    <property type="protein sequence ID" value="BAB02921.1"/>
    <property type="molecule type" value="Genomic_DNA"/>
</dbReference>
<sequence length="883" mass="101207">MAPPGSIGVVDPGWEHGVAQDQRKKKVKCNYCGKIVSGGIYRLKQHLARVSGEVTYCDKSPEEVCMRMKENLVRSTKKLRQSEDNSGQSCSSFHQSNNDDEADEEERRCWSIRSKGKLGLSDGSLLRSSGYIDPGWEHGIAQDERKKKVKCNYCNKIVSGGINRFKQHLARIPGEVAPCKTAPEEVYVKIKENMKWHRAGKRQNRPDDEMGALTFRTVSQDPDQEEDREDHDFYPTSQDRLMLGNGRFSKDKRKSFDSTNMRSVSEAKTKRARMIPFQSPSSSKQRKLYSSCSNRVVSRKDVTSSISKFLHHVGVPTEAANSLYFQKMIELIGMYGEGFVVPSSQLFSGRLLQEEMSTIKSYLREYRSSWVVTGCSIMADTWTNTEGKKMISFLVSCPRGVYFHSSIDATDIVEDALSLFKCLDKLVDDIGEENVVQVITQNTAIFRSAGKLLEEKRKNLYWTPCAIHCTELVLEDFSKLEFVSECLEKAQRITRFIYNQTWLLNLMKNEFTQGLDLLRPAVMRHASGFTTLQSLMDHKASLRGLFQSDGWILSQTAAKSEEGREVEKMVLSAVFWKKVQYVLKSVDPVMQVIHMINDGGDRLSMPYAYGYMCCAKMAIKSIHSDDARKYGPFWRVIEYRWNPLFHHPLYVAAYFFNPAYKYRPDFMAQSEVVRGVNECIVRLEPDNTRRITALMQIPDYTCAKADFGTDIAIGTRTELDPSAWWQQHGISCLELQRVAVRILSHTCSSVGCEPKWSVYDQVNSQCQSQFGKKSTKDLTYVHYNLRLREKQLKQRLHYEDEPPPTLNHALLDRLLPDWLVTSEKEEVLNLLKEEALHGEDRAEKEDHEDDEEEEEKFYMESGNVDGEGEDNLDPYDDDLSDDD</sequence>
<protein>
    <recommendedName>
        <fullName evidence="9">BED-type domain-containing protein</fullName>
    </recommendedName>
</protein>
<feature type="domain" description="BED-type" evidence="9">
    <location>
        <begin position="8"/>
        <end position="64"/>
    </location>
</feature>
<name>Q9LRP0_ARATH</name>
<evidence type="ECO:0000259" key="9">
    <source>
        <dbReference type="PROSITE" id="PS50808"/>
    </source>
</evidence>
<reference key="2">
    <citation type="journal article" date="2000" name="Nature">
        <title>Sequence and analysis of chromosome 3 of the plant Arabidopsis thaliana.</title>
        <authorList>
            <consortium name="European Union Chromosome 3 Arabidopsis Sequencing Consortium"/>
            <consortium name="Institute for Genomic Research"/>
            <consortium name="Kazusa DNA Research Institute"/>
            <person name="Salanoubat M."/>
            <person name="Lemcke K."/>
            <person name="Rieger M."/>
            <person name="Ansorge W."/>
            <person name="Unseld M."/>
            <person name="Fartmann B."/>
            <person name="Valle G."/>
            <person name="Blocker H."/>
            <person name="Perez-Alonso M."/>
            <person name="Obermaier B."/>
            <person name="Delseny M."/>
            <person name="Boutry M."/>
            <person name="Grivell L.A."/>
            <person name="Mache R."/>
            <person name="Puigdomenech P."/>
            <person name="De Simone V."/>
            <person name="Choisne N."/>
            <person name="Artiguenave F."/>
            <person name="Robert C."/>
            <person name="Brottier P."/>
            <person name="Wincker P."/>
            <person name="Cattolico L."/>
            <person name="Weissenbach J."/>
            <person name="Saurin W."/>
            <person name="Quetier F."/>
            <person name="Schafer M."/>
            <person name="Muller-Auer S."/>
            <person name="Gabel C."/>
            <person name="Fuchs M."/>
            <person name="Benes V."/>
            <person name="Wurmbach E."/>
            <person name="Drzonek H."/>
            <person name="Erfle H."/>
            <person name="Jordan N."/>
            <person name="Bangert S."/>
            <person name="Wiedelmann R."/>
            <person name="Kranz H."/>
            <person name="Voss H."/>
            <person name="Holland R."/>
            <person name="Brandt P."/>
            <person name="Nyakatura G."/>
            <person name="Vezzi A."/>
            <person name="D'Angelo M."/>
            <person name="Pallavicini A."/>
            <person name="Toppo S."/>
            <person name="Simionati B."/>
            <person name="Conrad A."/>
            <person name="Hornischer K."/>
            <person name="Kauer G."/>
            <person name="Lohnert T.H."/>
            <person name="Nordsiek G."/>
            <person name="Reichelt J."/>
            <person name="Scharfe M."/>
            <person name="Schon O."/>
            <person name="Bargues M."/>
            <person name="Terol J."/>
            <person name="Climent J."/>
            <person name="Navarro P."/>
            <person name="Collado C."/>
            <person name="Perez-Perez A."/>
            <person name="Ottenwalder B."/>
            <person name="Duchemin D."/>
            <person name="Cooke R."/>
            <person name="Laudie M."/>
            <person name="Berger-Llauro C."/>
            <person name="Purnelle B."/>
            <person name="Masuy D."/>
            <person name="de Haan M."/>
            <person name="Maarse A.C."/>
            <person name="Alcaraz J.P."/>
            <person name="Cottet A."/>
            <person name="Casacuberta E."/>
            <person name="Monfort A."/>
            <person name="Argiriou A."/>
            <person name="flores M."/>
            <person name="Liguori R."/>
            <person name="Vitale D."/>
            <person name="Mannhaupt G."/>
            <person name="Haase D."/>
            <person name="Schoof H."/>
            <person name="Rudd S."/>
            <person name="Zaccaria P."/>
            <person name="Mewes H.W."/>
            <person name="Mayer K.F."/>
            <person name="Kaul S."/>
            <person name="Town C.D."/>
            <person name="Koo H.L."/>
            <person name="Tallon L.J."/>
            <person name="Jenkins J."/>
            <person name="Rooney T."/>
            <person name="Rizzo M."/>
            <person name="Walts A."/>
            <person name="Utterback T."/>
            <person name="Fujii C.Y."/>
            <person name="Shea T.P."/>
            <person name="Creasy T.H."/>
            <person name="Haas B."/>
            <person name="Maiti R."/>
            <person name="Wu D."/>
            <person name="Peterson J."/>
            <person name="Van Aken S."/>
            <person name="Pai G."/>
            <person name="Militscher J."/>
            <person name="Sellers P."/>
            <person name="Gill J.E."/>
            <person name="Feldblyum T.V."/>
            <person name="Preuss D."/>
            <person name="Lin X."/>
            <person name="Nierman W.C."/>
            <person name="Salzberg S.L."/>
            <person name="White O."/>
            <person name="Venter J.C."/>
            <person name="Fraser C.M."/>
            <person name="Kaneko T."/>
            <person name="Nakamura Y."/>
            <person name="Sato S."/>
            <person name="Kato T."/>
            <person name="Asamizu E."/>
            <person name="Sasamoto S."/>
            <person name="Kimura T."/>
            <person name="Idesawa K."/>
            <person name="Kawashima K."/>
            <person name="Kishida Y."/>
            <person name="Kiyokawa C."/>
            <person name="Kohara M."/>
            <person name="Matsumoto M."/>
            <person name="Matsuno A."/>
            <person name="Muraki A."/>
            <person name="Nakayama S."/>
            <person name="Nakazaki N."/>
            <person name="Shinpo S."/>
            <person name="Takeuchi C."/>
            <person name="Wada T."/>
            <person name="Watanabe A."/>
            <person name="Yamada M."/>
            <person name="Yasuda M."/>
            <person name="Tabata S."/>
        </authorList>
    </citation>
    <scope>NUCLEOTIDE SEQUENCE [LARGE SCALE GENOMIC DNA]</scope>
    <source>
        <strain>cv. Columbia</strain>
    </source>
</reference>
<evidence type="ECO:0000256" key="6">
    <source>
        <dbReference type="ARBA" id="ARBA00023242"/>
    </source>
</evidence>
<evidence type="ECO:0000313" key="10">
    <source>
        <dbReference type="EMBL" id="BAB02921.1"/>
    </source>
</evidence>
<evidence type="ECO:0000256" key="1">
    <source>
        <dbReference type="ARBA" id="ARBA00004123"/>
    </source>
</evidence>
<feature type="compositionally biased region" description="Basic and acidic residues" evidence="8">
    <location>
        <begin position="834"/>
        <end position="845"/>
    </location>
</feature>
<evidence type="ECO:0000256" key="3">
    <source>
        <dbReference type="ARBA" id="ARBA00022771"/>
    </source>
</evidence>
<dbReference type="ExpressionAtlas" id="Q9LRP0">
    <property type="expression patterns" value="baseline and differential"/>
</dbReference>
<dbReference type="Pfam" id="PF02892">
    <property type="entry name" value="zf-BED"/>
    <property type="match status" value="2"/>
</dbReference>
<proteinExistence type="predicted"/>
<feature type="domain" description="BED-type" evidence="9">
    <location>
        <begin position="130"/>
        <end position="186"/>
    </location>
</feature>
<organism evidence="10">
    <name type="scientific">Arabidopsis thaliana</name>
    <name type="common">Mouse-ear cress</name>
    <dbReference type="NCBI Taxonomy" id="3702"/>
    <lineage>
        <taxon>Eukaryota</taxon>
        <taxon>Viridiplantae</taxon>
        <taxon>Streptophyta</taxon>
        <taxon>Embryophyta</taxon>
        <taxon>Tracheophyta</taxon>
        <taxon>Spermatophyta</taxon>
        <taxon>Magnoliopsida</taxon>
        <taxon>eudicotyledons</taxon>
        <taxon>Gunneridae</taxon>
        <taxon>Pentapetalae</taxon>
        <taxon>rosids</taxon>
        <taxon>malvids</taxon>
        <taxon>Brassicales</taxon>
        <taxon>Brassicaceae</taxon>
        <taxon>Camelineae</taxon>
        <taxon>Arabidopsis</taxon>
    </lineage>
</organism>
<dbReference type="Pfam" id="PF05699">
    <property type="entry name" value="Dimer_Tnp_hAT"/>
    <property type="match status" value="1"/>
</dbReference>
<dbReference type="GO" id="GO:0046983">
    <property type="term" value="F:protein dimerization activity"/>
    <property type="evidence" value="ECO:0007669"/>
    <property type="project" value="InterPro"/>
</dbReference>
<dbReference type="InterPro" id="IPR003656">
    <property type="entry name" value="Znf_BED"/>
</dbReference>
<feature type="region of interest" description="Disordered" evidence="8">
    <location>
        <begin position="217"/>
        <end position="236"/>
    </location>
</feature>
<feature type="compositionally biased region" description="Acidic residues" evidence="8">
    <location>
        <begin position="846"/>
        <end position="855"/>
    </location>
</feature>
<comment type="subcellular location">
    <subcellularLocation>
        <location evidence="1">Nucleus</location>
    </subcellularLocation>
</comment>
<evidence type="ECO:0000256" key="7">
    <source>
        <dbReference type="PROSITE-ProRule" id="PRU00027"/>
    </source>
</evidence>
<dbReference type="AlphaFoldDB" id="Q9LRP0"/>
<dbReference type="Pfam" id="PF04937">
    <property type="entry name" value="DUF659"/>
    <property type="match status" value="1"/>
</dbReference>
<dbReference type="InterPro" id="IPR012337">
    <property type="entry name" value="RNaseH-like_sf"/>
</dbReference>
<feature type="compositionally biased region" description="Polar residues" evidence="8">
    <location>
        <begin position="84"/>
        <end position="96"/>
    </location>
</feature>
<evidence type="ECO:0000256" key="8">
    <source>
        <dbReference type="SAM" id="MobiDB-lite"/>
    </source>
</evidence>
<feature type="region of interest" description="Disordered" evidence="8">
    <location>
        <begin position="834"/>
        <end position="883"/>
    </location>
</feature>
<keyword evidence="4" id="KW-0862">Zinc</keyword>
<dbReference type="GO" id="GO:0003677">
    <property type="term" value="F:DNA binding"/>
    <property type="evidence" value="ECO:0007669"/>
    <property type="project" value="UniProtKB-KW"/>
</dbReference>
<reference evidence="10" key="1">
    <citation type="journal article" date="2000" name="DNA Res.">
        <title>Structural analysis of Arabidopsis thaliana chromosome 3. I. Sequence features of the regions of 4,504,864 bp covered by sixty P1 and TAC clones.</title>
        <authorList>
            <person name="Sato S."/>
            <person name="Nakamura Y."/>
            <person name="Kaneko T."/>
            <person name="Katoh T."/>
            <person name="Asamizu E."/>
            <person name="Tabata S."/>
        </authorList>
    </citation>
    <scope>NUCLEOTIDE SEQUENCE [LARGE SCALE GENOMIC DNA]</scope>
</reference>
<dbReference type="PANTHER" id="PTHR32166:SF105">
    <property type="entry name" value="HAT DIMERIZATION DOMAIN-CONTAINING PROTEIN"/>
    <property type="match status" value="1"/>
</dbReference>
<dbReference type="GO" id="GO:0008270">
    <property type="term" value="F:zinc ion binding"/>
    <property type="evidence" value="ECO:0007669"/>
    <property type="project" value="UniProtKB-KW"/>
</dbReference>
<accession>Q9LRP0</accession>
<feature type="region of interest" description="Disordered" evidence="8">
    <location>
        <begin position="248"/>
        <end position="286"/>
    </location>
</feature>
<evidence type="ECO:0000256" key="2">
    <source>
        <dbReference type="ARBA" id="ARBA00022723"/>
    </source>
</evidence>
<keyword evidence="6" id="KW-0539">Nucleus</keyword>
<keyword evidence="2" id="KW-0479">Metal-binding</keyword>
<feature type="region of interest" description="Disordered" evidence="8">
    <location>
        <begin position="76"/>
        <end position="104"/>
    </location>
</feature>
<dbReference type="GO" id="GO:0005634">
    <property type="term" value="C:nucleus"/>
    <property type="evidence" value="ECO:0007669"/>
    <property type="project" value="UniProtKB-SubCell"/>
</dbReference>
<evidence type="ECO:0000256" key="5">
    <source>
        <dbReference type="ARBA" id="ARBA00023125"/>
    </source>
</evidence>
<feature type="compositionally biased region" description="Acidic residues" evidence="8">
    <location>
        <begin position="866"/>
        <end position="883"/>
    </location>
</feature>
<dbReference type="InterPro" id="IPR008906">
    <property type="entry name" value="HATC_C_dom"/>
</dbReference>
<keyword evidence="5" id="KW-0238">DNA-binding</keyword>
<keyword evidence="3 7" id="KW-0863">Zinc-finger</keyword>
<evidence type="ECO:0000256" key="4">
    <source>
        <dbReference type="ARBA" id="ARBA00022833"/>
    </source>
</evidence>
<dbReference type="PANTHER" id="PTHR32166">
    <property type="entry name" value="OSJNBA0013A04.12 PROTEIN"/>
    <property type="match status" value="1"/>
</dbReference>